<gene>
    <name evidence="3" type="ORF">HLPCO_002047</name>
</gene>
<keyword evidence="1" id="KW-0472">Membrane</keyword>
<sequence length="165" mass="19476">MKLTYEYTEEDYVNFYVHKHKNSDLKQRLLNQVLFTVTAVVSASLLWKIEFYITTIVGSIVLLISISLAFRQSLKKTELLKQKAYKKANYMNAFGENELITFQEGLSLGEEEGFIKWNEVLSIEEVDHYYFIYLKHINALKVPKRAFKNKREQALFLNTVKRHLN</sequence>
<keyword evidence="1" id="KW-1133">Transmembrane helix</keyword>
<evidence type="ECO:0000313" key="3">
    <source>
        <dbReference type="EMBL" id="ERJ11808.1"/>
    </source>
</evidence>
<feature type="domain" description="YcxB-like C-terminal" evidence="2">
    <location>
        <begin position="109"/>
        <end position="158"/>
    </location>
</feature>
<protein>
    <submittedName>
        <fullName evidence="3">YcxB-like protein</fullName>
    </submittedName>
</protein>
<organism evidence="3 4">
    <name type="scientific">Haloplasma contractile SSD-17B</name>
    <dbReference type="NCBI Taxonomy" id="1033810"/>
    <lineage>
        <taxon>Bacteria</taxon>
        <taxon>Bacillati</taxon>
        <taxon>Mycoplasmatota</taxon>
        <taxon>Mollicutes</taxon>
        <taxon>Haloplasmatales</taxon>
        <taxon>Haloplasmataceae</taxon>
        <taxon>Haloplasma</taxon>
    </lineage>
</organism>
<reference evidence="3 4" key="1">
    <citation type="journal article" date="2011" name="J. Bacteriol.">
        <title>Genome sequence of Haloplasma contractile, an unusual contractile bacterium from a deep-sea anoxic brine lake.</title>
        <authorList>
            <person name="Antunes A."/>
            <person name="Alam I."/>
            <person name="El Dorry H."/>
            <person name="Siam R."/>
            <person name="Robertson A."/>
            <person name="Bajic V.B."/>
            <person name="Stingl U."/>
        </authorList>
    </citation>
    <scope>NUCLEOTIDE SEQUENCE [LARGE SCALE GENOMIC DNA]</scope>
    <source>
        <strain evidence="3 4">SSD-17B</strain>
    </source>
</reference>
<evidence type="ECO:0000259" key="2">
    <source>
        <dbReference type="Pfam" id="PF14317"/>
    </source>
</evidence>
<dbReference type="AlphaFoldDB" id="U2E9I7"/>
<dbReference type="InParanoid" id="U2E9I7"/>
<reference evidence="3 4" key="2">
    <citation type="journal article" date="2013" name="PLoS ONE">
        <title>INDIGO - INtegrated Data Warehouse of MIcrobial GenOmes with Examples from the Red Sea Extremophiles.</title>
        <authorList>
            <person name="Alam I."/>
            <person name="Antunes A."/>
            <person name="Kamau A.A."/>
            <person name="Ba Alawi W."/>
            <person name="Kalkatawi M."/>
            <person name="Stingl U."/>
            <person name="Bajic V.B."/>
        </authorList>
    </citation>
    <scope>NUCLEOTIDE SEQUENCE [LARGE SCALE GENOMIC DNA]</scope>
    <source>
        <strain evidence="3 4">SSD-17B</strain>
    </source>
</reference>
<dbReference type="STRING" id="1033810.HLPCO_002047"/>
<dbReference type="EMBL" id="AFNU02000007">
    <property type="protein sequence ID" value="ERJ11808.1"/>
    <property type="molecule type" value="Genomic_DNA"/>
</dbReference>
<proteinExistence type="predicted"/>
<evidence type="ECO:0000313" key="4">
    <source>
        <dbReference type="Proteomes" id="UP000005707"/>
    </source>
</evidence>
<feature type="transmembrane region" description="Helical" evidence="1">
    <location>
        <begin position="52"/>
        <end position="70"/>
    </location>
</feature>
<dbReference type="Proteomes" id="UP000005707">
    <property type="component" value="Unassembled WGS sequence"/>
</dbReference>
<keyword evidence="4" id="KW-1185">Reference proteome</keyword>
<evidence type="ECO:0000256" key="1">
    <source>
        <dbReference type="SAM" id="Phobius"/>
    </source>
</evidence>
<keyword evidence="1" id="KW-0812">Transmembrane</keyword>
<dbReference type="RefSeq" id="WP_008824570.1">
    <property type="nucleotide sequence ID" value="NZ_AFNU02000007.1"/>
</dbReference>
<name>U2E9I7_9MOLU</name>
<comment type="caution">
    <text evidence="3">The sequence shown here is derived from an EMBL/GenBank/DDBJ whole genome shotgun (WGS) entry which is preliminary data.</text>
</comment>
<dbReference type="InterPro" id="IPR025588">
    <property type="entry name" value="YcxB-like_C"/>
</dbReference>
<feature type="transmembrane region" description="Helical" evidence="1">
    <location>
        <begin position="29"/>
        <end position="46"/>
    </location>
</feature>
<dbReference type="Pfam" id="PF14317">
    <property type="entry name" value="YcxB"/>
    <property type="match status" value="1"/>
</dbReference>
<accession>U2E9I7</accession>